<reference evidence="7 8" key="1">
    <citation type="submission" date="2017-11" db="EMBL/GenBank/DDBJ databases">
        <title>Genomic Encyclopedia of Archaeal and Bacterial Type Strains, Phase II (KMG-II): From Individual Species to Whole Genera.</title>
        <authorList>
            <person name="Goeker M."/>
        </authorList>
    </citation>
    <scope>NUCLEOTIDE SEQUENCE [LARGE SCALE GENOMIC DNA]</scope>
    <source>
        <strain evidence="7 8">DSM 27763</strain>
    </source>
</reference>
<dbReference type="SMART" id="SM00387">
    <property type="entry name" value="HATPase_c"/>
    <property type="match status" value="1"/>
</dbReference>
<dbReference type="Gene3D" id="2.60.120.10">
    <property type="entry name" value="Jelly Rolls"/>
    <property type="match status" value="1"/>
</dbReference>
<dbReference type="PANTHER" id="PTHR43065">
    <property type="entry name" value="SENSOR HISTIDINE KINASE"/>
    <property type="match status" value="1"/>
</dbReference>
<dbReference type="InterPro" id="IPR004358">
    <property type="entry name" value="Sig_transdc_His_kin-like_C"/>
</dbReference>
<gene>
    <name evidence="7" type="ORF">CLV56_3745</name>
</gene>
<dbReference type="Pfam" id="PF02518">
    <property type="entry name" value="HATPase_c"/>
    <property type="match status" value="1"/>
</dbReference>
<dbReference type="RefSeq" id="WP_039348047.1">
    <property type="nucleotide sequence ID" value="NZ_PGEZ01000002.1"/>
</dbReference>
<comment type="catalytic activity">
    <reaction evidence="1">
        <text>ATP + protein L-histidine = ADP + protein N-phospho-L-histidine.</text>
        <dbReference type="EC" id="2.7.13.3"/>
    </reaction>
</comment>
<dbReference type="PROSITE" id="PS50109">
    <property type="entry name" value="HIS_KIN"/>
    <property type="match status" value="1"/>
</dbReference>
<dbReference type="GO" id="GO:0004673">
    <property type="term" value="F:protein histidine kinase activity"/>
    <property type="evidence" value="ECO:0007669"/>
    <property type="project" value="UniProtKB-EC"/>
</dbReference>
<dbReference type="SUPFAM" id="SSF55874">
    <property type="entry name" value="ATPase domain of HSP90 chaperone/DNA topoisomerase II/histidine kinase"/>
    <property type="match status" value="1"/>
</dbReference>
<dbReference type="GO" id="GO:0000160">
    <property type="term" value="P:phosphorelay signal transduction system"/>
    <property type="evidence" value="ECO:0007669"/>
    <property type="project" value="UniProtKB-KW"/>
</dbReference>
<proteinExistence type="predicted"/>
<dbReference type="CDD" id="cd00038">
    <property type="entry name" value="CAP_ED"/>
    <property type="match status" value="1"/>
</dbReference>
<feature type="domain" description="Histidine kinase" evidence="6">
    <location>
        <begin position="284"/>
        <end position="459"/>
    </location>
</feature>
<dbReference type="InterPro" id="IPR014710">
    <property type="entry name" value="RmlC-like_jellyroll"/>
</dbReference>
<dbReference type="PANTHER" id="PTHR43065:SF48">
    <property type="entry name" value="HISTIDINE KINASE"/>
    <property type="match status" value="1"/>
</dbReference>
<dbReference type="SUPFAM" id="SSF51206">
    <property type="entry name" value="cAMP-binding domain-like"/>
    <property type="match status" value="1"/>
</dbReference>
<dbReference type="Proteomes" id="UP000230842">
    <property type="component" value="Unassembled WGS sequence"/>
</dbReference>
<dbReference type="InterPro" id="IPR005467">
    <property type="entry name" value="His_kinase_dom"/>
</dbReference>
<keyword evidence="3 7" id="KW-0418">Kinase</keyword>
<dbReference type="EC" id="2.7.13.3" evidence="2"/>
<sequence>MLADELGTIELLAGLTEEQRSELASRADVVAFARDEVLWIEGEHADSWWVLLEGVVALSRRVGREDVIVARMDVPGRWAGGFQAWDDEGFYLATARATSNGRMLRLDATDLRALLDAWFPFGGHLVNGLYHTARSVESTVRQRASLITLGTLAAGLAHELNNPAAAATRAVDGLGEACDALLGCLIGLARHDLTPTQFLALDDLRSELRAAPRPPDALTLADREDELADWLVRHAVSRPRRLAATFAAAGADVVWAGRVSAALPGPALELGLGWVAATLDASTLLERTKESTRRVSELVASVRSYSQMDRASRQEIDVRDGLENTLTMLGHRLHGPIDVVRRYDDPPAIDAHPGELNQVWTNVISNALDAMDDAGTLTIAAYGEQDHVVVEIGDTGPGMPDDVAARAFEPFFTTKEIGDGTGLGLDIARRIVVERHGGTIDLRTSADGTTMVVRLPVHRAE</sequence>
<evidence type="ECO:0000256" key="1">
    <source>
        <dbReference type="ARBA" id="ARBA00000085"/>
    </source>
</evidence>
<dbReference type="AlphaFoldDB" id="A0A0B2BH41"/>
<dbReference type="InterPro" id="IPR018490">
    <property type="entry name" value="cNMP-bd_dom_sf"/>
</dbReference>
<evidence type="ECO:0000313" key="8">
    <source>
        <dbReference type="Proteomes" id="UP000230842"/>
    </source>
</evidence>
<evidence type="ECO:0000256" key="3">
    <source>
        <dbReference type="ARBA" id="ARBA00022777"/>
    </source>
</evidence>
<dbReference type="InterPro" id="IPR000595">
    <property type="entry name" value="cNMP-bd_dom"/>
</dbReference>
<evidence type="ECO:0000259" key="6">
    <source>
        <dbReference type="PROSITE" id="PS50109"/>
    </source>
</evidence>
<keyword evidence="3 7" id="KW-0808">Transferase</keyword>
<evidence type="ECO:0000256" key="4">
    <source>
        <dbReference type="ARBA" id="ARBA00023012"/>
    </source>
</evidence>
<dbReference type="InterPro" id="IPR036890">
    <property type="entry name" value="HATPase_C_sf"/>
</dbReference>
<evidence type="ECO:0000259" key="5">
    <source>
        <dbReference type="PROSITE" id="PS50042"/>
    </source>
</evidence>
<keyword evidence="8" id="KW-1185">Reference proteome</keyword>
<protein>
    <recommendedName>
        <fullName evidence="2">histidine kinase</fullName>
        <ecNumber evidence="2">2.7.13.3</ecNumber>
    </recommendedName>
</protein>
<accession>A0A0B2BH41</accession>
<dbReference type="OrthoDB" id="1931120at2"/>
<dbReference type="Gene3D" id="3.30.565.10">
    <property type="entry name" value="Histidine kinase-like ATPase, C-terminal domain"/>
    <property type="match status" value="1"/>
</dbReference>
<feature type="domain" description="Cyclic nucleotide-binding" evidence="5">
    <location>
        <begin position="11"/>
        <end position="115"/>
    </location>
</feature>
<keyword evidence="4" id="KW-0902">Two-component regulatory system</keyword>
<evidence type="ECO:0000313" key="7">
    <source>
        <dbReference type="EMBL" id="PJJ54237.1"/>
    </source>
</evidence>
<evidence type="ECO:0000256" key="2">
    <source>
        <dbReference type="ARBA" id="ARBA00012438"/>
    </source>
</evidence>
<dbReference type="PROSITE" id="PS50042">
    <property type="entry name" value="CNMP_BINDING_3"/>
    <property type="match status" value="1"/>
</dbReference>
<dbReference type="InterPro" id="IPR003594">
    <property type="entry name" value="HATPase_dom"/>
</dbReference>
<name>A0A0B2BH41_9ACTN</name>
<comment type="caution">
    <text evidence="7">The sequence shown here is derived from an EMBL/GenBank/DDBJ whole genome shotgun (WGS) entry which is preliminary data.</text>
</comment>
<organism evidence="7 8">
    <name type="scientific">Mumia flava</name>
    <dbReference type="NCBI Taxonomy" id="1348852"/>
    <lineage>
        <taxon>Bacteria</taxon>
        <taxon>Bacillati</taxon>
        <taxon>Actinomycetota</taxon>
        <taxon>Actinomycetes</taxon>
        <taxon>Propionibacteriales</taxon>
        <taxon>Nocardioidaceae</taxon>
        <taxon>Mumia</taxon>
    </lineage>
</organism>
<dbReference type="EMBL" id="PGEZ01000002">
    <property type="protein sequence ID" value="PJJ54237.1"/>
    <property type="molecule type" value="Genomic_DNA"/>
</dbReference>
<dbReference type="Pfam" id="PF00027">
    <property type="entry name" value="cNMP_binding"/>
    <property type="match status" value="1"/>
</dbReference>
<dbReference type="PRINTS" id="PR00344">
    <property type="entry name" value="BCTRLSENSOR"/>
</dbReference>
<dbReference type="Gene3D" id="1.10.287.130">
    <property type="match status" value="1"/>
</dbReference>